<evidence type="ECO:0000259" key="3">
    <source>
        <dbReference type="Pfam" id="PF00857"/>
    </source>
</evidence>
<dbReference type="Proteomes" id="UP001140453">
    <property type="component" value="Unassembled WGS sequence"/>
</dbReference>
<evidence type="ECO:0000256" key="1">
    <source>
        <dbReference type="ARBA" id="ARBA00006336"/>
    </source>
</evidence>
<evidence type="ECO:0000313" key="4">
    <source>
        <dbReference type="EMBL" id="KAJ4393185.1"/>
    </source>
</evidence>
<dbReference type="Pfam" id="PF00857">
    <property type="entry name" value="Isochorismatase"/>
    <property type="match status" value="1"/>
</dbReference>
<evidence type="ECO:0000256" key="2">
    <source>
        <dbReference type="SAM" id="SignalP"/>
    </source>
</evidence>
<accession>A0A9W8YYP9</accession>
<organism evidence="4 5">
    <name type="scientific">Gnomoniopsis smithogilvyi</name>
    <dbReference type="NCBI Taxonomy" id="1191159"/>
    <lineage>
        <taxon>Eukaryota</taxon>
        <taxon>Fungi</taxon>
        <taxon>Dikarya</taxon>
        <taxon>Ascomycota</taxon>
        <taxon>Pezizomycotina</taxon>
        <taxon>Sordariomycetes</taxon>
        <taxon>Sordariomycetidae</taxon>
        <taxon>Diaporthales</taxon>
        <taxon>Gnomoniaceae</taxon>
        <taxon>Gnomoniopsis</taxon>
    </lineage>
</organism>
<keyword evidence="5" id="KW-1185">Reference proteome</keyword>
<dbReference type="Gene3D" id="3.40.50.850">
    <property type="entry name" value="Isochorismatase-like"/>
    <property type="match status" value="1"/>
</dbReference>
<feature type="domain" description="Isochorismatase-like" evidence="3">
    <location>
        <begin position="66"/>
        <end position="182"/>
    </location>
</feature>
<dbReference type="InterPro" id="IPR053152">
    <property type="entry name" value="Hydrolase_YcaC-like"/>
</dbReference>
<gene>
    <name evidence="4" type="ORF">N0V93_002393</name>
</gene>
<dbReference type="AlphaFoldDB" id="A0A9W8YYP9"/>
<keyword evidence="2" id="KW-0732">Signal</keyword>
<dbReference type="EMBL" id="JAPEVB010000002">
    <property type="protein sequence ID" value="KAJ4393185.1"/>
    <property type="molecule type" value="Genomic_DNA"/>
</dbReference>
<proteinExistence type="inferred from homology"/>
<sequence length="229" mass="24878">MRFSSITTFALACATGIQAQFTWERLDKTKAVVVIVDIQEGLRSVVRDFDPVTYRNAILAHAEFSNMFNLPLLITTASENGANGPLVPEFLDLVPNATVVPRAGEINALDNPDFVAALEATGKKQVILAGILTDVCTTFLSLSLKEAGYSVWANVEASGTTSELIRDVSNDMMRAAGVNVVSFLHIFSDLMRSWANTPGFVELMPYLDKYYPVYGTVARLFNAASNATA</sequence>
<comment type="caution">
    <text evidence="4">The sequence shown here is derived from an EMBL/GenBank/DDBJ whole genome shotgun (WGS) entry which is preliminary data.</text>
</comment>
<name>A0A9W8YYP9_9PEZI</name>
<dbReference type="PANTHER" id="PTHR43559:SF3">
    <property type="entry name" value="HYDROLASE YCAC-RELATED"/>
    <property type="match status" value="1"/>
</dbReference>
<dbReference type="OrthoDB" id="167809at2759"/>
<comment type="similarity">
    <text evidence="1">Belongs to the isochorismatase family.</text>
</comment>
<dbReference type="SUPFAM" id="SSF52499">
    <property type="entry name" value="Isochorismatase-like hydrolases"/>
    <property type="match status" value="1"/>
</dbReference>
<feature type="chain" id="PRO_5040958502" description="Isochorismatase-like domain-containing protein" evidence="2">
    <location>
        <begin position="20"/>
        <end position="229"/>
    </location>
</feature>
<protein>
    <recommendedName>
        <fullName evidence="3">Isochorismatase-like domain-containing protein</fullName>
    </recommendedName>
</protein>
<evidence type="ECO:0000313" key="5">
    <source>
        <dbReference type="Proteomes" id="UP001140453"/>
    </source>
</evidence>
<reference evidence="4" key="1">
    <citation type="submission" date="2022-10" db="EMBL/GenBank/DDBJ databases">
        <title>Tapping the CABI collections for fungal endophytes: first genome assemblies for Collariella, Neodidymelliopsis, Ascochyta clinopodiicola, Didymella pomorum, Didymosphaeria variabile, Neocosmospora piperis and Neocucurbitaria cava.</title>
        <authorList>
            <person name="Hill R."/>
        </authorList>
    </citation>
    <scope>NUCLEOTIDE SEQUENCE</scope>
    <source>
        <strain evidence="4">IMI 355082</strain>
    </source>
</reference>
<feature type="signal peptide" evidence="2">
    <location>
        <begin position="1"/>
        <end position="19"/>
    </location>
</feature>
<dbReference type="InterPro" id="IPR036380">
    <property type="entry name" value="Isochorismatase-like_sf"/>
</dbReference>
<dbReference type="InterPro" id="IPR000868">
    <property type="entry name" value="Isochorismatase-like_dom"/>
</dbReference>
<dbReference type="PANTHER" id="PTHR43559">
    <property type="entry name" value="HYDROLASE YCAC-RELATED"/>
    <property type="match status" value="1"/>
</dbReference>